<protein>
    <submittedName>
        <fullName evidence="5">Uncharacterized protein</fullName>
    </submittedName>
</protein>
<feature type="region of interest" description="Disordered" evidence="4">
    <location>
        <begin position="1236"/>
        <end position="1258"/>
    </location>
</feature>
<comment type="subcellular location">
    <subcellularLocation>
        <location evidence="1">Cytoplasm</location>
    </subcellularLocation>
</comment>
<evidence type="ECO:0000256" key="3">
    <source>
        <dbReference type="ARBA" id="ARBA00022490"/>
    </source>
</evidence>
<feature type="region of interest" description="Disordered" evidence="4">
    <location>
        <begin position="446"/>
        <end position="473"/>
    </location>
</feature>
<dbReference type="OMA" id="DFTWYSA"/>
<feature type="region of interest" description="Disordered" evidence="4">
    <location>
        <begin position="1"/>
        <end position="27"/>
    </location>
</feature>
<dbReference type="GO" id="GO:1990253">
    <property type="term" value="P:cellular response to leucine starvation"/>
    <property type="evidence" value="ECO:0007669"/>
    <property type="project" value="TreeGrafter"/>
</dbReference>
<feature type="region of interest" description="Disordered" evidence="4">
    <location>
        <begin position="573"/>
        <end position="679"/>
    </location>
</feature>
<feature type="compositionally biased region" description="Polar residues" evidence="4">
    <location>
        <begin position="649"/>
        <end position="661"/>
    </location>
</feature>
<proteinExistence type="inferred from homology"/>
<keyword evidence="6" id="KW-1185">Reference proteome</keyword>
<comment type="similarity">
    <text evidence="2">Belongs to the sestrin family.</text>
</comment>
<evidence type="ECO:0000313" key="5">
    <source>
        <dbReference type="EMBL" id="KPI84054.1"/>
    </source>
</evidence>
<dbReference type="GO" id="GO:0016239">
    <property type="term" value="P:positive regulation of macroautophagy"/>
    <property type="evidence" value="ECO:0007669"/>
    <property type="project" value="TreeGrafter"/>
</dbReference>
<evidence type="ECO:0000256" key="2">
    <source>
        <dbReference type="ARBA" id="ARBA00008350"/>
    </source>
</evidence>
<reference evidence="5 6" key="1">
    <citation type="journal article" date="2015" name="PLoS Pathog.">
        <title>Leptomonas seymouri: Adaptations to the Dixenous Life Cycle Analyzed by Genome Sequencing, Transcriptome Profiling and Co-infection with Leishmania donovani.</title>
        <authorList>
            <person name="Kraeva N."/>
            <person name="Butenko A."/>
            <person name="Hlavacova J."/>
            <person name="Kostygov A."/>
            <person name="Myskova J."/>
            <person name="Grybchuk D."/>
            <person name="Lestinova T."/>
            <person name="Votypka J."/>
            <person name="Volf P."/>
            <person name="Opperdoes F."/>
            <person name="Flegontov P."/>
            <person name="Lukes J."/>
            <person name="Yurchenko V."/>
        </authorList>
    </citation>
    <scope>NUCLEOTIDE SEQUENCE [LARGE SCALE GENOMIC DNA]</scope>
    <source>
        <strain evidence="5 6">ATCC 30220</strain>
    </source>
</reference>
<feature type="compositionally biased region" description="Polar residues" evidence="4">
    <location>
        <begin position="626"/>
        <end position="640"/>
    </location>
</feature>
<dbReference type="GO" id="GO:0070728">
    <property type="term" value="F:L-leucine binding"/>
    <property type="evidence" value="ECO:0007669"/>
    <property type="project" value="TreeGrafter"/>
</dbReference>
<dbReference type="Pfam" id="PF04636">
    <property type="entry name" value="PA26"/>
    <property type="match status" value="2"/>
</dbReference>
<organism evidence="5 6">
    <name type="scientific">Leptomonas seymouri</name>
    <dbReference type="NCBI Taxonomy" id="5684"/>
    <lineage>
        <taxon>Eukaryota</taxon>
        <taxon>Discoba</taxon>
        <taxon>Euglenozoa</taxon>
        <taxon>Kinetoplastea</taxon>
        <taxon>Metakinetoplastina</taxon>
        <taxon>Trypanosomatida</taxon>
        <taxon>Trypanosomatidae</taxon>
        <taxon>Leishmaniinae</taxon>
        <taxon>Leptomonas</taxon>
    </lineage>
</organism>
<dbReference type="GO" id="GO:0071233">
    <property type="term" value="P:cellular response to L-leucine"/>
    <property type="evidence" value="ECO:0007669"/>
    <property type="project" value="TreeGrafter"/>
</dbReference>
<dbReference type="GO" id="GO:0005737">
    <property type="term" value="C:cytoplasm"/>
    <property type="evidence" value="ECO:0007669"/>
    <property type="project" value="UniProtKB-SubCell"/>
</dbReference>
<sequence>MQTAAPSSSAAYGSGGHWSDSGTHTGGHADPCDGNAAAASDVFRDFTWYSAMLLSHLFSLEYAHRLRDAAVEEQRRNAASAQSPQLLLRAAMAAVNTPTTTTAQRAFTALPVNFSDEDGSSTAGDTGAVQTLPHLTTQHRPHIFLGFTINGTASGHAHGSGDDFLNDPSTLWTAPGRQNGVKNGATITTDDSKTAALLAAFDAFYFPLELFPSSTKASGTPAEASNRTTPACCTAPAGALGGDCVPRMTEGGNEDGGMNRTGAIETAGSAAAVAEGNIAAGAGSSASGGAAVGAAGPAGGPLVTPEVVREAFHTLLLLGQRCAAFALMFHGIIGASAADEDAGEDTAMTMSHSVVNTGFSSEDEGHNSSAAGRTLRADSAAMQQAASASLQFMLQLACSCPCEPLSYAAQLCLAHALAVQPPPRSVAGRAARKQLLCFLPTFQPPSRASTTDATAADAATSSGPPMNAVGGNAGSRVPATQYVRAEDPMLWFDATGAVHVTTAQRWWEGQQRARGTSLCAYCGPLPATTALPTVQRLLMEEDQYRGPNGSAAAVLQSVLEAVSTEVTRNARAIPGSSSSLVHTSLRRRRGTHGGGGSASINSSTGSPSGGQQAATVGPMHGALPNPSDTTLDVASGSSDGSAMLPQPPTEGSNSSHSTADAGTSVARMQGSPATSSSRLSKAAKRRRALLFALAQSHLLPPSLQLGTSKTLLYGIFTDSGECPSYYMLLSLYPGILRAHHASLHYVLFEDGPLPVDVRLMVATMAASRHRCEYLVSRFSALLLRYAEEAMLEEGDDDGVLGDQMDNYDAVYHGCGGVSGGRHGVHSFLQDPHQLDADDVAGGYHGMHSAPPPPQQLPCRGQARLRWITDGPPARLRAVQRLIAIAAHTPWTLSEGDIRNALAGGWTIPEVFQLVAIVVQVVPLCSFVMGLFVPAEPWTMALVPLEVVERLGHRAVMEEAAAGGVPGGGGGGAYAGSGGGATASGGTLSGLRRMPNTLGDAMPGACPGPATPHQASSSRTLLGMAMSGNDTTMAGSGNSGSASSSAACNASVDIYRRYAGEDSIVSEQRIKGSNATANPHTLWRSQFTWNEVGATSMEQYYPGAATLMSEEIECFFDVVRQLTKADCVGLMSPDYAPSYAFRSLQLYVQNLLGFMVEDYPYNDINKVLRRPAKWFAQVLTMRPETLTRSEVVRWYVPTTPPIGKSSDLSAESSLVTHQLKREIELLSVVDSARGGHRGGIESASAHPESFDNPPPTPAEAAWDAAEAEALQTALTLQDERVLLLIALATMEARKEGLLHILLRPVCSVLSNM</sequence>
<gene>
    <name evidence="5" type="ORF">ABL78_6899</name>
</gene>
<dbReference type="InterPro" id="IPR029032">
    <property type="entry name" value="AhpD-like"/>
</dbReference>
<dbReference type="VEuPathDB" id="TriTrypDB:Lsey_0294_0080"/>
<dbReference type="PANTHER" id="PTHR12474">
    <property type="entry name" value="P53 REGULATED PA26 NUCLEAR PROTEIN SESTRIN"/>
    <property type="match status" value="1"/>
</dbReference>
<dbReference type="GO" id="GO:0005634">
    <property type="term" value="C:nucleus"/>
    <property type="evidence" value="ECO:0007669"/>
    <property type="project" value="InterPro"/>
</dbReference>
<feature type="compositionally biased region" description="Low complexity" evidence="4">
    <location>
        <begin position="448"/>
        <end position="462"/>
    </location>
</feature>
<evidence type="ECO:0000256" key="4">
    <source>
        <dbReference type="SAM" id="MobiDB-lite"/>
    </source>
</evidence>
<dbReference type="Gene3D" id="1.20.1290.10">
    <property type="entry name" value="AhpD-like"/>
    <property type="match status" value="1"/>
</dbReference>
<dbReference type="Proteomes" id="UP000038009">
    <property type="component" value="Unassembled WGS sequence"/>
</dbReference>
<dbReference type="PANTHER" id="PTHR12474:SF0">
    <property type="entry name" value="SESTRIN HOMOLOG"/>
    <property type="match status" value="1"/>
</dbReference>
<evidence type="ECO:0000256" key="1">
    <source>
        <dbReference type="ARBA" id="ARBA00004496"/>
    </source>
</evidence>
<feature type="compositionally biased region" description="Low complexity" evidence="4">
    <location>
        <begin position="1"/>
        <end position="12"/>
    </location>
</feature>
<comment type="caution">
    <text evidence="5">The sequence shown here is derived from an EMBL/GenBank/DDBJ whole genome shotgun (WGS) entry which is preliminary data.</text>
</comment>
<dbReference type="OrthoDB" id="337464at2759"/>
<evidence type="ECO:0000313" key="6">
    <source>
        <dbReference type="Proteomes" id="UP000038009"/>
    </source>
</evidence>
<dbReference type="InterPro" id="IPR006730">
    <property type="entry name" value="Sestrin"/>
</dbReference>
<dbReference type="SUPFAM" id="SSF69118">
    <property type="entry name" value="AhpD-like"/>
    <property type="match status" value="1"/>
</dbReference>
<keyword evidence="3" id="KW-0963">Cytoplasm</keyword>
<dbReference type="EMBL" id="LJSK01000294">
    <property type="protein sequence ID" value="KPI84054.1"/>
    <property type="molecule type" value="Genomic_DNA"/>
</dbReference>
<dbReference type="GO" id="GO:1901031">
    <property type="term" value="P:regulation of response to reactive oxygen species"/>
    <property type="evidence" value="ECO:0007669"/>
    <property type="project" value="InterPro"/>
</dbReference>
<dbReference type="GO" id="GO:0016684">
    <property type="term" value="F:oxidoreductase activity, acting on peroxide as acceptor"/>
    <property type="evidence" value="ECO:0007669"/>
    <property type="project" value="TreeGrafter"/>
</dbReference>
<name>A0A0N1PA38_LEPSE</name>
<accession>A0A0N1PA38</accession>
<feature type="compositionally biased region" description="Polar residues" evidence="4">
    <location>
        <begin position="598"/>
        <end position="614"/>
    </location>
</feature>
<dbReference type="GO" id="GO:1904262">
    <property type="term" value="P:negative regulation of TORC1 signaling"/>
    <property type="evidence" value="ECO:0007669"/>
    <property type="project" value="TreeGrafter"/>
</dbReference>